<organism evidence="12 13">
    <name type="scientific">Massilia aurea</name>
    <dbReference type="NCBI Taxonomy" id="373040"/>
    <lineage>
        <taxon>Bacteria</taxon>
        <taxon>Pseudomonadati</taxon>
        <taxon>Pseudomonadota</taxon>
        <taxon>Betaproteobacteria</taxon>
        <taxon>Burkholderiales</taxon>
        <taxon>Oxalobacteraceae</taxon>
        <taxon>Telluria group</taxon>
        <taxon>Massilia</taxon>
    </lineage>
</organism>
<dbReference type="SUPFAM" id="SSF55785">
    <property type="entry name" value="PYP-like sensor domain (PAS domain)"/>
    <property type="match status" value="2"/>
</dbReference>
<dbReference type="PANTHER" id="PTHR43547">
    <property type="entry name" value="TWO-COMPONENT HISTIDINE KINASE"/>
    <property type="match status" value="1"/>
</dbReference>
<dbReference type="PROSITE" id="PS50112">
    <property type="entry name" value="PAS"/>
    <property type="match status" value="1"/>
</dbReference>
<evidence type="ECO:0000256" key="5">
    <source>
        <dbReference type="ARBA" id="ARBA00022679"/>
    </source>
</evidence>
<dbReference type="FunFam" id="1.10.287.130:FF:000045">
    <property type="entry name" value="Two-component system sensor histidine kinase/response regulator"/>
    <property type="match status" value="1"/>
</dbReference>
<dbReference type="InterPro" id="IPR035965">
    <property type="entry name" value="PAS-like_dom_sf"/>
</dbReference>
<dbReference type="Pfam" id="PF00072">
    <property type="entry name" value="Response_reg"/>
    <property type="match status" value="2"/>
</dbReference>
<dbReference type="InterPro" id="IPR036890">
    <property type="entry name" value="HATPase_C_sf"/>
</dbReference>
<dbReference type="Pfam" id="PF08447">
    <property type="entry name" value="PAS_3"/>
    <property type="match status" value="1"/>
</dbReference>
<dbReference type="InterPro" id="IPR036097">
    <property type="entry name" value="HisK_dim/P_sf"/>
</dbReference>
<dbReference type="CDD" id="cd00130">
    <property type="entry name" value="PAS"/>
    <property type="match status" value="1"/>
</dbReference>
<dbReference type="EMBL" id="JSAB01000425">
    <property type="protein sequence ID" value="RNF28000.1"/>
    <property type="molecule type" value="Genomic_DNA"/>
</dbReference>
<evidence type="ECO:0000313" key="13">
    <source>
        <dbReference type="Proteomes" id="UP000283254"/>
    </source>
</evidence>
<evidence type="ECO:0000256" key="1">
    <source>
        <dbReference type="ARBA" id="ARBA00000085"/>
    </source>
</evidence>
<keyword evidence="5" id="KW-0808">Transferase</keyword>
<keyword evidence="13" id="KW-1185">Reference proteome</keyword>
<evidence type="ECO:0000256" key="3">
    <source>
        <dbReference type="ARBA" id="ARBA00012438"/>
    </source>
</evidence>
<evidence type="ECO:0000256" key="6">
    <source>
        <dbReference type="ARBA" id="ARBA00022777"/>
    </source>
</evidence>
<dbReference type="Proteomes" id="UP000283254">
    <property type="component" value="Unassembled WGS sequence"/>
</dbReference>
<dbReference type="Gene3D" id="3.40.50.2300">
    <property type="match status" value="2"/>
</dbReference>
<dbReference type="InterPro" id="IPR013655">
    <property type="entry name" value="PAS_fold_3"/>
</dbReference>
<dbReference type="NCBIfam" id="TIGR00229">
    <property type="entry name" value="sensory_box"/>
    <property type="match status" value="1"/>
</dbReference>
<dbReference type="SUPFAM" id="SSF52172">
    <property type="entry name" value="CheY-like"/>
    <property type="match status" value="2"/>
</dbReference>
<dbReference type="PRINTS" id="PR00344">
    <property type="entry name" value="BCTRLSENSOR"/>
</dbReference>
<name>A0A422QD93_9BURK</name>
<dbReference type="Gene3D" id="3.30.565.10">
    <property type="entry name" value="Histidine kinase-like ATPase, C-terminal domain"/>
    <property type="match status" value="2"/>
</dbReference>
<dbReference type="InterPro" id="IPR001789">
    <property type="entry name" value="Sig_transdc_resp-reg_receiver"/>
</dbReference>
<keyword evidence="4 7" id="KW-0597">Phosphoprotein</keyword>
<dbReference type="SMART" id="SM00091">
    <property type="entry name" value="PAS"/>
    <property type="match status" value="2"/>
</dbReference>
<dbReference type="PROSITE" id="PS50110">
    <property type="entry name" value="RESPONSE_REGULATORY"/>
    <property type="match status" value="2"/>
</dbReference>
<gene>
    <name evidence="12" type="ORF">NM04_25540</name>
</gene>
<evidence type="ECO:0000259" key="11">
    <source>
        <dbReference type="PROSITE" id="PS50113"/>
    </source>
</evidence>
<accession>A0A422QD93</accession>
<dbReference type="GO" id="GO:0000155">
    <property type="term" value="F:phosphorelay sensor kinase activity"/>
    <property type="evidence" value="ECO:0007669"/>
    <property type="project" value="InterPro"/>
</dbReference>
<protein>
    <recommendedName>
        <fullName evidence="3">histidine kinase</fullName>
        <ecNumber evidence="3">2.7.13.3</ecNumber>
    </recommendedName>
</protein>
<dbReference type="Pfam" id="PF00512">
    <property type="entry name" value="HisKA"/>
    <property type="match status" value="2"/>
</dbReference>
<dbReference type="CDD" id="cd17580">
    <property type="entry name" value="REC_2_DhkD-like"/>
    <property type="match status" value="1"/>
</dbReference>
<dbReference type="InterPro" id="IPR003661">
    <property type="entry name" value="HisK_dim/P_dom"/>
</dbReference>
<sequence>MNWLAGGGEMGELIRNMDWSQTPLGPLSEWPQSLRTSVSLCLSSTFPILVCWGPDDIQIYNDAYRPICGDLHPASMGAPFKVVWASALPVVGAAFERAHQGEGAYIKDQQMFLDRSGYLEEANMTFSFSPIRDESGAVGGVFHPITETTAQVLGARRAQGLRDLTASLAATRSMAEIGQQLTIHVQRMKADVPFLLFYQIDQDSGTLELRGGGGLPPDSSLAPAAVALDDAFWPFARCAAAHAAAQVDDVAARLAGLACGPYEDPPRSALVLPLSLPGQQELFGFVVAGVSVRRALDADYRNFYELLGAAVNTAVGNVLAYEQEQRRAEELAKIDRAKTAFFSNVSHEFRTPLTLILGPLDDALADDADSMSAAQKKRIEVTHRNALRLLKLVNSLLDFSRIEAGRVQASYVPVDLAQLTLDLAGVFESAMAKGGLEYRIELQDLGQPVYIDRDMWEKIVFNLLSNAFKFTLHGGVTISLREHEGMARLSVRDTGTGIPEHELPRMFERFHRIEGAPGRTYEGTGIGLALIQELVRLHGGTIAVSSTFGEGTRFDVDLPFGQAHLLQDRILQAPDTMEDRQRMGSAFVEEALRWLPDADDPAHGEGQPAPIDMGGEGRPRILIADDNNDMRAYLKALLEPHAEVRVCADGQAAFELALADPPDLLLSDVMMPKLDGFGLIAQIRASEALRLLPVMLLSARAGEEAKVEGLQAGADDYLVKPFSANELLARVRTQVEMGRERRQMERDARAREAHVRALIDASPSMLWTTDNDGQCTYLSQRWYDYTGRTPEQDLGLGWLENVHPEERDRAREAFLSANAARAPFSFDYRLRRHDGSYRWFIDSGLPRVNAAGEPDGFVGTVIDIQVRKTLQERFERVSEAGDIGVWYADAPFTQFQINAEMAVHFGLDGARPASVDALLAAVDPEDRERLAASVEHAVRAGAPLDLEFRTMAGGAPRWLRAIGWCGLDKHGQPERFDGVTLDIDSQKHAEQELQRLASELGQKNRAQSDFLFTLAHELRNPLAPIRSGLELMRIGAASGDVQAIMRRQVDHMVHLVDDLLDMARLAEGKVTLKLERVRLADVVREAVDMSMPLMEARKHALTVRPPDASLALHADRHRVAQVLSNLLNNAAKYTPQGGAIEIAARVEAQEVAITVSDNGIGIAAPALETVFDMYAQAHLGTEMAQGGLGVGLNLVQRLVKLHGGRVAASSGGAGMGSQFTVWLPLPQDALAGLPFAAAPAPATAPVPATPGGVLRILVVDDNVDAAETLQALLEMNDHTVSVANDGAAALRLAGEDLPQVVFLDIGLPDMSGHEAAEAMRRIPGMEDATLVALTGWGAEQDRRRSSEAGFDHHLTKPADFTMVENLIRDVATKKRTTG</sequence>
<dbReference type="CDD" id="cd17574">
    <property type="entry name" value="REC_OmpR"/>
    <property type="match status" value="1"/>
</dbReference>
<dbReference type="InterPro" id="IPR000700">
    <property type="entry name" value="PAS-assoc_C"/>
</dbReference>
<feature type="domain" description="Response regulatory" evidence="9">
    <location>
        <begin position="620"/>
        <end position="735"/>
    </location>
</feature>
<dbReference type="PANTHER" id="PTHR43547:SF2">
    <property type="entry name" value="HYBRID SIGNAL TRANSDUCTION HISTIDINE KINASE C"/>
    <property type="match status" value="1"/>
</dbReference>
<feature type="modified residue" description="4-aspartylphosphate" evidence="7">
    <location>
        <position position="1304"/>
    </location>
</feature>
<feature type="domain" description="PAC" evidence="11">
    <location>
        <begin position="942"/>
        <end position="995"/>
    </location>
</feature>
<dbReference type="InterPro" id="IPR004358">
    <property type="entry name" value="Sig_transdc_His_kin-like_C"/>
</dbReference>
<dbReference type="PROSITE" id="PS50113">
    <property type="entry name" value="PAC"/>
    <property type="match status" value="2"/>
</dbReference>
<comment type="subcellular location">
    <subcellularLocation>
        <location evidence="2">Cell inner membrane</location>
        <topology evidence="2">Multi-pass membrane protein</topology>
    </subcellularLocation>
</comment>
<evidence type="ECO:0000313" key="12">
    <source>
        <dbReference type="EMBL" id="RNF28000.1"/>
    </source>
</evidence>
<keyword evidence="6" id="KW-0418">Kinase</keyword>
<feature type="domain" description="Histidine kinase" evidence="8">
    <location>
        <begin position="344"/>
        <end position="562"/>
    </location>
</feature>
<feature type="domain" description="PAS" evidence="10">
    <location>
        <begin position="751"/>
        <end position="822"/>
    </location>
</feature>
<evidence type="ECO:0000256" key="7">
    <source>
        <dbReference type="PROSITE-ProRule" id="PRU00169"/>
    </source>
</evidence>
<dbReference type="SMART" id="SM00086">
    <property type="entry name" value="PAC"/>
    <property type="match status" value="2"/>
</dbReference>
<dbReference type="InterPro" id="IPR000014">
    <property type="entry name" value="PAS"/>
</dbReference>
<dbReference type="GO" id="GO:0005886">
    <property type="term" value="C:plasma membrane"/>
    <property type="evidence" value="ECO:0007669"/>
    <property type="project" value="UniProtKB-SubCell"/>
</dbReference>
<dbReference type="InterPro" id="IPR011006">
    <property type="entry name" value="CheY-like_superfamily"/>
</dbReference>
<dbReference type="InterPro" id="IPR003594">
    <property type="entry name" value="HATPase_dom"/>
</dbReference>
<dbReference type="SUPFAM" id="SSF55874">
    <property type="entry name" value="ATPase domain of HSP90 chaperone/DNA topoisomerase II/histidine kinase"/>
    <property type="match status" value="2"/>
</dbReference>
<dbReference type="CDD" id="cd16922">
    <property type="entry name" value="HATPase_EvgS-ArcB-TorS-like"/>
    <property type="match status" value="1"/>
</dbReference>
<dbReference type="EC" id="2.7.13.3" evidence="3"/>
<evidence type="ECO:0000259" key="9">
    <source>
        <dbReference type="PROSITE" id="PS50110"/>
    </source>
</evidence>
<dbReference type="SUPFAM" id="SSF47384">
    <property type="entry name" value="Homodimeric domain of signal transducing histidine kinase"/>
    <property type="match status" value="2"/>
</dbReference>
<dbReference type="PROSITE" id="PS50109">
    <property type="entry name" value="HIS_KIN"/>
    <property type="match status" value="2"/>
</dbReference>
<evidence type="ECO:0000256" key="4">
    <source>
        <dbReference type="ARBA" id="ARBA00022553"/>
    </source>
</evidence>
<dbReference type="Gene3D" id="3.30.450.20">
    <property type="entry name" value="PAS domain"/>
    <property type="match status" value="3"/>
</dbReference>
<evidence type="ECO:0000259" key="8">
    <source>
        <dbReference type="PROSITE" id="PS50109"/>
    </source>
</evidence>
<feature type="modified residue" description="4-aspartylphosphate" evidence="7">
    <location>
        <position position="668"/>
    </location>
</feature>
<dbReference type="SMART" id="SM00387">
    <property type="entry name" value="HATPase_c"/>
    <property type="match status" value="2"/>
</dbReference>
<dbReference type="InterPro" id="IPR005467">
    <property type="entry name" value="His_kinase_dom"/>
</dbReference>
<feature type="domain" description="Response regulatory" evidence="9">
    <location>
        <begin position="1255"/>
        <end position="1371"/>
    </location>
</feature>
<dbReference type="InterPro" id="IPR001610">
    <property type="entry name" value="PAC"/>
</dbReference>
<dbReference type="InterPro" id="IPR029016">
    <property type="entry name" value="GAF-like_dom_sf"/>
</dbReference>
<feature type="domain" description="PAC" evidence="11">
    <location>
        <begin position="824"/>
        <end position="876"/>
    </location>
</feature>
<dbReference type="SMART" id="SM00388">
    <property type="entry name" value="HisKA"/>
    <property type="match status" value="2"/>
</dbReference>
<evidence type="ECO:0000256" key="2">
    <source>
        <dbReference type="ARBA" id="ARBA00004429"/>
    </source>
</evidence>
<comment type="catalytic activity">
    <reaction evidence="1">
        <text>ATP + protein L-histidine = ADP + protein N-phospho-L-histidine.</text>
        <dbReference type="EC" id="2.7.13.3"/>
    </reaction>
</comment>
<dbReference type="Gene3D" id="3.30.450.40">
    <property type="match status" value="1"/>
</dbReference>
<dbReference type="OrthoDB" id="5389366at2"/>
<reference evidence="12" key="1">
    <citation type="submission" date="2014-10" db="EMBL/GenBank/DDBJ databases">
        <title>Massilia sp. genome.</title>
        <authorList>
            <person name="Xu B."/>
            <person name="Dai L."/>
            <person name="Huang Z."/>
        </authorList>
    </citation>
    <scope>NUCLEOTIDE SEQUENCE [LARGE SCALE GENOMIC DNA]</scope>
    <source>
        <strain evidence="12">CFS-1</strain>
    </source>
</reference>
<dbReference type="Gene3D" id="1.10.287.130">
    <property type="match status" value="2"/>
</dbReference>
<evidence type="ECO:0000259" key="10">
    <source>
        <dbReference type="PROSITE" id="PS50112"/>
    </source>
</evidence>
<feature type="domain" description="Histidine kinase" evidence="8">
    <location>
        <begin position="1013"/>
        <end position="1227"/>
    </location>
</feature>
<dbReference type="FunFam" id="3.30.565.10:FF:000006">
    <property type="entry name" value="Sensor histidine kinase WalK"/>
    <property type="match status" value="2"/>
</dbReference>
<dbReference type="SMART" id="SM00448">
    <property type="entry name" value="REC"/>
    <property type="match status" value="2"/>
</dbReference>
<dbReference type="CDD" id="cd00082">
    <property type="entry name" value="HisKA"/>
    <property type="match status" value="2"/>
</dbReference>
<proteinExistence type="predicted"/>
<dbReference type="FunFam" id="3.30.450.20:FF:000099">
    <property type="entry name" value="Sensory box sensor histidine kinase"/>
    <property type="match status" value="1"/>
</dbReference>
<comment type="caution">
    <text evidence="12">The sequence shown here is derived from an EMBL/GenBank/DDBJ whole genome shotgun (WGS) entry which is preliminary data.</text>
</comment>
<dbReference type="Pfam" id="PF02518">
    <property type="entry name" value="HATPase_c"/>
    <property type="match status" value="2"/>
</dbReference>
<dbReference type="SUPFAM" id="SSF55781">
    <property type="entry name" value="GAF domain-like"/>
    <property type="match status" value="1"/>
</dbReference>
<dbReference type="CDD" id="cd00075">
    <property type="entry name" value="HATPase"/>
    <property type="match status" value="1"/>
</dbReference>